<comment type="caution">
    <text evidence="2">The sequence shown here is derived from an EMBL/GenBank/DDBJ whole genome shotgun (WGS) entry which is preliminary data.</text>
</comment>
<feature type="transmembrane region" description="Helical" evidence="1">
    <location>
        <begin position="12"/>
        <end position="30"/>
    </location>
</feature>
<reference evidence="2 3" key="1">
    <citation type="submission" date="2020-10" db="EMBL/GenBank/DDBJ databases">
        <title>Sequencing the genomes of 1000 actinobacteria strains.</title>
        <authorList>
            <person name="Klenk H.-P."/>
        </authorList>
    </citation>
    <scope>NUCLEOTIDE SEQUENCE [LARGE SCALE GENOMIC DNA]</scope>
    <source>
        <strain evidence="2 3">DSM 45157</strain>
    </source>
</reference>
<gene>
    <name evidence="2" type="ORF">H4W79_005146</name>
</gene>
<evidence type="ECO:0000313" key="2">
    <source>
        <dbReference type="EMBL" id="MBE1460932.1"/>
    </source>
</evidence>
<proteinExistence type="predicted"/>
<dbReference type="EMBL" id="JADBDY010000001">
    <property type="protein sequence ID" value="MBE1460932.1"/>
    <property type="molecule type" value="Genomic_DNA"/>
</dbReference>
<keyword evidence="1" id="KW-0812">Transmembrane</keyword>
<protein>
    <submittedName>
        <fullName evidence="2">Uncharacterized protein</fullName>
    </submittedName>
</protein>
<accession>A0ABR9HPI3</accession>
<organism evidence="2 3">
    <name type="scientific">Nocardiopsis terrae</name>
    <dbReference type="NCBI Taxonomy" id="372655"/>
    <lineage>
        <taxon>Bacteria</taxon>
        <taxon>Bacillati</taxon>
        <taxon>Actinomycetota</taxon>
        <taxon>Actinomycetes</taxon>
        <taxon>Streptosporangiales</taxon>
        <taxon>Nocardiopsidaceae</taxon>
        <taxon>Nocardiopsis</taxon>
    </lineage>
</organism>
<dbReference type="RefSeq" id="WP_191276064.1">
    <property type="nucleotide sequence ID" value="NZ_BMXJ01000011.1"/>
</dbReference>
<evidence type="ECO:0000313" key="3">
    <source>
        <dbReference type="Proteomes" id="UP000598217"/>
    </source>
</evidence>
<sequence length="87" mass="9703">MAPASPSPPRPWCLVVSAAVTVLGALWLVYGRNLSGWWAFGAWDLFVTWLLCLLLAACAYVQGRVLYFQDRKDTGGRARRARPPDPR</sequence>
<evidence type="ECO:0000256" key="1">
    <source>
        <dbReference type="SAM" id="Phobius"/>
    </source>
</evidence>
<keyword evidence="1" id="KW-0472">Membrane</keyword>
<keyword evidence="3" id="KW-1185">Reference proteome</keyword>
<name>A0ABR9HPI3_9ACTN</name>
<dbReference type="Proteomes" id="UP000598217">
    <property type="component" value="Unassembled WGS sequence"/>
</dbReference>
<feature type="transmembrane region" description="Helical" evidence="1">
    <location>
        <begin position="36"/>
        <end position="61"/>
    </location>
</feature>
<keyword evidence="1" id="KW-1133">Transmembrane helix</keyword>